<dbReference type="Gene3D" id="3.40.50.620">
    <property type="entry name" value="HUPs"/>
    <property type="match status" value="1"/>
</dbReference>
<evidence type="ECO:0000256" key="6">
    <source>
        <dbReference type="ARBA" id="ARBA00022982"/>
    </source>
</evidence>
<dbReference type="EMBL" id="BJUU01000038">
    <property type="protein sequence ID" value="GEK81665.1"/>
    <property type="molecule type" value="Genomic_DNA"/>
</dbReference>
<keyword evidence="10" id="KW-1185">Reference proteome</keyword>
<dbReference type="SMART" id="SM00893">
    <property type="entry name" value="ETF"/>
    <property type="match status" value="1"/>
</dbReference>
<comment type="cofactor">
    <cofactor evidence="1">
        <name>FAD</name>
        <dbReference type="ChEBI" id="CHEBI:57692"/>
    </cofactor>
</comment>
<evidence type="ECO:0000256" key="1">
    <source>
        <dbReference type="ARBA" id="ARBA00001974"/>
    </source>
</evidence>
<keyword evidence="5" id="KW-0813">Transport</keyword>
<dbReference type="Proteomes" id="UP000321749">
    <property type="component" value="Unassembled WGS sequence"/>
</dbReference>
<dbReference type="PANTHER" id="PTHR21294">
    <property type="entry name" value="ELECTRON TRANSFER FLAVOPROTEIN BETA-SUBUNIT"/>
    <property type="match status" value="1"/>
</dbReference>
<evidence type="ECO:0000256" key="3">
    <source>
        <dbReference type="ARBA" id="ARBA00011355"/>
    </source>
</evidence>
<dbReference type="RefSeq" id="WP_146797674.1">
    <property type="nucleotide sequence ID" value="NZ_BJUU01000038.1"/>
</dbReference>
<dbReference type="AlphaFoldDB" id="A0AA87REL5"/>
<reference evidence="9 10" key="1">
    <citation type="submission" date="2019-07" db="EMBL/GenBank/DDBJ databases">
        <title>Whole genome shotgun sequence of Agrococcus baldri NBRC 103055.</title>
        <authorList>
            <person name="Hosoyama A."/>
            <person name="Uohara A."/>
            <person name="Ohji S."/>
            <person name="Ichikawa N."/>
        </authorList>
    </citation>
    <scope>NUCLEOTIDE SEQUENCE [LARGE SCALE GENOMIC DNA]</scope>
    <source>
        <strain evidence="9 10">NBRC 103055</strain>
    </source>
</reference>
<dbReference type="PIRSF" id="PIRSF000090">
    <property type="entry name" value="Beta-ETF"/>
    <property type="match status" value="1"/>
</dbReference>
<evidence type="ECO:0000256" key="5">
    <source>
        <dbReference type="ARBA" id="ARBA00022448"/>
    </source>
</evidence>
<comment type="subunit">
    <text evidence="3">Heterodimer of an alpha and a beta subunit.</text>
</comment>
<proteinExistence type="inferred from homology"/>
<gene>
    <name evidence="9" type="primary">fixA</name>
    <name evidence="9" type="ORF">ABA31_30160</name>
</gene>
<evidence type="ECO:0000313" key="9">
    <source>
        <dbReference type="EMBL" id="GEK81665.1"/>
    </source>
</evidence>
<dbReference type="GO" id="GO:0005829">
    <property type="term" value="C:cytosol"/>
    <property type="evidence" value="ECO:0007669"/>
    <property type="project" value="TreeGrafter"/>
</dbReference>
<dbReference type="InterPro" id="IPR014730">
    <property type="entry name" value="ETF_a/b_N"/>
</dbReference>
<protein>
    <recommendedName>
        <fullName evidence="4">Electron transfer flavoprotein subunit beta</fullName>
    </recommendedName>
</protein>
<dbReference type="CDD" id="cd01714">
    <property type="entry name" value="ETF_beta"/>
    <property type="match status" value="1"/>
</dbReference>
<evidence type="ECO:0000313" key="10">
    <source>
        <dbReference type="Proteomes" id="UP000321749"/>
    </source>
</evidence>
<comment type="function">
    <text evidence="7">The electron transfer flavoprotein serves as a specific electron acceptor for other dehydrogenases. It transfers the electrons to the main respiratory chain via ETF-ubiquinone oxidoreductase (ETF dehydrogenase).</text>
</comment>
<evidence type="ECO:0000259" key="8">
    <source>
        <dbReference type="SMART" id="SM00893"/>
    </source>
</evidence>
<dbReference type="Pfam" id="PF01012">
    <property type="entry name" value="ETF"/>
    <property type="match status" value="1"/>
</dbReference>
<dbReference type="SUPFAM" id="SSF52402">
    <property type="entry name" value="Adenine nucleotide alpha hydrolases-like"/>
    <property type="match status" value="1"/>
</dbReference>
<evidence type="ECO:0000256" key="4">
    <source>
        <dbReference type="ARBA" id="ARBA00016797"/>
    </source>
</evidence>
<evidence type="ECO:0000256" key="2">
    <source>
        <dbReference type="ARBA" id="ARBA00007557"/>
    </source>
</evidence>
<name>A0AA87REL5_9MICO</name>
<keyword evidence="6" id="KW-0249">Electron transport</keyword>
<dbReference type="GO" id="GO:0009055">
    <property type="term" value="F:electron transfer activity"/>
    <property type="evidence" value="ECO:0007669"/>
    <property type="project" value="InterPro"/>
</dbReference>
<dbReference type="PANTHER" id="PTHR21294:SF8">
    <property type="entry name" value="ELECTRON TRANSFER FLAVOPROTEIN SUBUNIT BETA"/>
    <property type="match status" value="1"/>
</dbReference>
<comment type="similarity">
    <text evidence="2">Belongs to the ETF beta-subunit/FixA family.</text>
</comment>
<comment type="caution">
    <text evidence="9">The sequence shown here is derived from an EMBL/GenBank/DDBJ whole genome shotgun (WGS) entry which is preliminary data.</text>
</comment>
<feature type="domain" description="Electron transfer flavoprotein alpha/beta-subunit N-terminal" evidence="8">
    <location>
        <begin position="23"/>
        <end position="213"/>
    </location>
</feature>
<dbReference type="InterPro" id="IPR033948">
    <property type="entry name" value="ETF_beta_N"/>
</dbReference>
<sequence>MKILVLVKEVPDTYADRSLSLDTGLIDRGTADAVLDEIGERALEVALQHADSHADTEVVLLSMAPGTAATSLRKGLAMGAGSAVQVVDIALAGADLTLTAETLAAALRRIGFDLVIAGDQSTDGAGGVLPAMLAELLAVPAALNLQSVEIEHEAVQGVARTDFGTVELTASLPAIVSITEALPDARFPNFKGILAAKKKSLETLSLADLEVDAHDPGAARSIMTRVAERTPRQAGSTIVDGGDAGERLAEFLVQNRLA</sequence>
<accession>A0AA87REL5</accession>
<dbReference type="InterPro" id="IPR012255">
    <property type="entry name" value="ETF_b"/>
</dbReference>
<evidence type="ECO:0000256" key="7">
    <source>
        <dbReference type="ARBA" id="ARBA00025649"/>
    </source>
</evidence>
<organism evidence="9 10">
    <name type="scientific">Agrococcus baldri</name>
    <dbReference type="NCBI Taxonomy" id="153730"/>
    <lineage>
        <taxon>Bacteria</taxon>
        <taxon>Bacillati</taxon>
        <taxon>Actinomycetota</taxon>
        <taxon>Actinomycetes</taxon>
        <taxon>Micrococcales</taxon>
        <taxon>Microbacteriaceae</taxon>
        <taxon>Agrococcus</taxon>
    </lineage>
</organism>
<dbReference type="InterPro" id="IPR014729">
    <property type="entry name" value="Rossmann-like_a/b/a_fold"/>
</dbReference>